<name>A0ABX2ZYC3_9GAMM</name>
<protein>
    <submittedName>
        <fullName evidence="1">Uncharacterized protein</fullName>
    </submittedName>
</protein>
<evidence type="ECO:0000313" key="1">
    <source>
        <dbReference type="EMBL" id="ODN41607.1"/>
    </source>
</evidence>
<proteinExistence type="predicted"/>
<dbReference type="EMBL" id="MDTU01000002">
    <property type="protein sequence ID" value="ODN41607.1"/>
    <property type="molecule type" value="Genomic_DNA"/>
</dbReference>
<keyword evidence="2" id="KW-1185">Reference proteome</keyword>
<reference evidence="1 2" key="1">
    <citation type="submission" date="2016-08" db="EMBL/GenBank/DDBJ databases">
        <title>Draft genome sequence of Candidatus Piscirickettsia litoralis, from seawater.</title>
        <authorList>
            <person name="Wan X."/>
            <person name="Lee A.J."/>
            <person name="Hou S."/>
            <person name="Donachie S.P."/>
        </authorList>
    </citation>
    <scope>NUCLEOTIDE SEQUENCE [LARGE SCALE GENOMIC DNA]</scope>
    <source>
        <strain evidence="1 2">Y2</strain>
    </source>
</reference>
<evidence type="ECO:0000313" key="2">
    <source>
        <dbReference type="Proteomes" id="UP000094329"/>
    </source>
</evidence>
<organism evidence="1 2">
    <name type="scientific">Piscirickettsia litoralis</name>
    <dbReference type="NCBI Taxonomy" id="1891921"/>
    <lineage>
        <taxon>Bacteria</taxon>
        <taxon>Pseudomonadati</taxon>
        <taxon>Pseudomonadota</taxon>
        <taxon>Gammaproteobacteria</taxon>
        <taxon>Thiotrichales</taxon>
        <taxon>Piscirickettsiaceae</taxon>
        <taxon>Piscirickettsia</taxon>
    </lineage>
</organism>
<gene>
    <name evidence="1" type="ORF">BGC07_16050</name>
</gene>
<accession>A0ABX2ZYC3</accession>
<dbReference type="RefSeq" id="WP_069314071.1">
    <property type="nucleotide sequence ID" value="NZ_MDTU01000002.1"/>
</dbReference>
<dbReference type="Proteomes" id="UP000094329">
    <property type="component" value="Unassembled WGS sequence"/>
</dbReference>
<sequence>MPIPQQTGKGIPIYACISVSNSEDFEYLKINNRITAEDTGQVVAVGVVDKHPTPNNPSVTYNLGYQQNAGLSQISGRLHFFNDTEEQSADTYISKNNSFGYSNWLKPNYITCTYAGSIVREEENNSSRNFHFHMTFNYQESQSLMRSTSTILQLTTNDGNIAAKLVNPSDHALIKIGYRTKGTNNTPDTSHAPTNIPYFGYVAPIQNSKMSDLTTGPINVPYWSSNNPGTAMYVVYYPD</sequence>
<comment type="caution">
    <text evidence="1">The sequence shown here is derived from an EMBL/GenBank/DDBJ whole genome shotgun (WGS) entry which is preliminary data.</text>
</comment>